<name>A0A7W9HKZ4_9PSEU</name>
<accession>A0A7W9HKZ4</accession>
<gene>
    <name evidence="1" type="ORF">F4560_004000</name>
</gene>
<reference evidence="1 2" key="1">
    <citation type="submission" date="2020-08" db="EMBL/GenBank/DDBJ databases">
        <title>Sequencing the genomes of 1000 actinobacteria strains.</title>
        <authorList>
            <person name="Klenk H.-P."/>
        </authorList>
    </citation>
    <scope>NUCLEOTIDE SEQUENCE [LARGE SCALE GENOMIC DNA]</scope>
    <source>
        <strain evidence="1 2">DSM 45486</strain>
    </source>
</reference>
<evidence type="ECO:0000313" key="2">
    <source>
        <dbReference type="Proteomes" id="UP000552097"/>
    </source>
</evidence>
<protein>
    <submittedName>
        <fullName evidence="1">Uncharacterized protein</fullName>
    </submittedName>
</protein>
<dbReference type="RefSeq" id="WP_281391933.1">
    <property type="nucleotide sequence ID" value="NZ_JACHMO010000001.1"/>
</dbReference>
<organism evidence="1 2">
    <name type="scientific">Saccharothrix ecbatanensis</name>
    <dbReference type="NCBI Taxonomy" id="1105145"/>
    <lineage>
        <taxon>Bacteria</taxon>
        <taxon>Bacillati</taxon>
        <taxon>Actinomycetota</taxon>
        <taxon>Actinomycetes</taxon>
        <taxon>Pseudonocardiales</taxon>
        <taxon>Pseudonocardiaceae</taxon>
        <taxon>Saccharothrix</taxon>
    </lineage>
</organism>
<sequence>MTARFKRIGTTFALLGVLAVPVGTDYWSINEANDAQVVQPA</sequence>
<keyword evidence="2" id="KW-1185">Reference proteome</keyword>
<evidence type="ECO:0000313" key="1">
    <source>
        <dbReference type="EMBL" id="MBB5804232.1"/>
    </source>
</evidence>
<comment type="caution">
    <text evidence="1">The sequence shown here is derived from an EMBL/GenBank/DDBJ whole genome shotgun (WGS) entry which is preliminary data.</text>
</comment>
<dbReference type="AlphaFoldDB" id="A0A7W9HKZ4"/>
<proteinExistence type="predicted"/>
<dbReference type="Proteomes" id="UP000552097">
    <property type="component" value="Unassembled WGS sequence"/>
</dbReference>
<dbReference type="EMBL" id="JACHMO010000001">
    <property type="protein sequence ID" value="MBB5804232.1"/>
    <property type="molecule type" value="Genomic_DNA"/>
</dbReference>